<dbReference type="GO" id="GO:0005886">
    <property type="term" value="C:plasma membrane"/>
    <property type="evidence" value="ECO:0007669"/>
    <property type="project" value="UniProtKB-SubCell"/>
</dbReference>
<evidence type="ECO:0000256" key="5">
    <source>
        <dbReference type="ARBA" id="ARBA00023136"/>
    </source>
</evidence>
<accession>Q3AQ18</accession>
<evidence type="ECO:0000256" key="6">
    <source>
        <dbReference type="SAM" id="Phobius"/>
    </source>
</evidence>
<dbReference type="AlphaFoldDB" id="Q3AQ18"/>
<feature type="domain" description="DNA translocase FtsK 4TM region" evidence="7">
    <location>
        <begin position="22"/>
        <end position="189"/>
    </location>
</feature>
<organism evidence="8">
    <name type="scientific">Chlorobium chlorochromatii (strain CaD3)</name>
    <dbReference type="NCBI Taxonomy" id="340177"/>
    <lineage>
        <taxon>Bacteria</taxon>
        <taxon>Pseudomonadati</taxon>
        <taxon>Chlorobiota</taxon>
        <taxon>Chlorobiia</taxon>
        <taxon>Chlorobiales</taxon>
        <taxon>Chlorobiaceae</taxon>
        <taxon>Chlorobium/Pelodictyon group</taxon>
        <taxon>Chlorobium</taxon>
    </lineage>
</organism>
<keyword evidence="3 6" id="KW-0812">Transmembrane</keyword>
<keyword evidence="2" id="KW-1003">Cell membrane</keyword>
<dbReference type="EMBL" id="CP000108">
    <property type="protein sequence ID" value="ABB28907.1"/>
    <property type="molecule type" value="Genomic_DNA"/>
</dbReference>
<feature type="transmembrane region" description="Helical" evidence="6">
    <location>
        <begin position="121"/>
        <end position="145"/>
    </location>
</feature>
<feature type="transmembrane region" description="Helical" evidence="6">
    <location>
        <begin position="87"/>
        <end position="109"/>
    </location>
</feature>
<feature type="transmembrane region" description="Helical" evidence="6">
    <location>
        <begin position="157"/>
        <end position="184"/>
    </location>
</feature>
<gene>
    <name evidence="8" type="ordered locus">Cag_1655</name>
</gene>
<dbReference type="eggNOG" id="COG1674">
    <property type="taxonomic scope" value="Bacteria"/>
</dbReference>
<dbReference type="HOGENOM" id="CLU_1218049_0_0_10"/>
<evidence type="ECO:0000259" key="7">
    <source>
        <dbReference type="Pfam" id="PF13491"/>
    </source>
</evidence>
<evidence type="ECO:0000313" key="8">
    <source>
        <dbReference type="EMBL" id="ABB28907.1"/>
    </source>
</evidence>
<evidence type="ECO:0000256" key="2">
    <source>
        <dbReference type="ARBA" id="ARBA00022475"/>
    </source>
</evidence>
<evidence type="ECO:0000256" key="1">
    <source>
        <dbReference type="ARBA" id="ARBA00004651"/>
    </source>
</evidence>
<name>Q3AQ18_CHLCH</name>
<sequence>MATTIKQRLKNLFVRALDRSMIKRELAGIALMLGSLFMVSAIISYHPDDEALYSALRWFDVFSNPARDTADAIHNHFGLFGARMANFLIHFVLGYPVLLLISSFFFWGLSLVRARSLKPALFFFLYSVVMAIDIATMFGLTSLAFSDVMSGSIGRMLAAFLITTIGFSGAWVLLLSVGLLLTFYMGRSFFIPAFHALMAMVPRLSSLWDNIRARISAIQKKKPLQSP</sequence>
<feature type="transmembrane region" description="Helical" evidence="6">
    <location>
        <begin position="26"/>
        <end position="46"/>
    </location>
</feature>
<evidence type="ECO:0000256" key="4">
    <source>
        <dbReference type="ARBA" id="ARBA00022989"/>
    </source>
</evidence>
<reference evidence="8" key="1">
    <citation type="submission" date="2005-08" db="EMBL/GenBank/DDBJ databases">
        <title>Complete sequence of Chlorobium chlorochromatii CaD3.</title>
        <authorList>
            <person name="Copeland A."/>
            <person name="Lucas S."/>
            <person name="Lapidus A."/>
            <person name="Barry K."/>
            <person name="Detter J.C."/>
            <person name="Glavina T."/>
            <person name="Hammon N."/>
            <person name="Israni S."/>
            <person name="Pitluck S."/>
            <person name="Bryant D."/>
            <person name="Schmutz J."/>
            <person name="Larimer F."/>
            <person name="Land M."/>
            <person name="Kyrpides N."/>
            <person name="Ivanova N."/>
            <person name="Richardson P."/>
        </authorList>
    </citation>
    <scope>NUCLEOTIDE SEQUENCE [LARGE SCALE GENOMIC DNA]</scope>
    <source>
        <strain evidence="8">CaD3</strain>
    </source>
</reference>
<dbReference type="Pfam" id="PF13491">
    <property type="entry name" value="FtsK_4TM"/>
    <property type="match status" value="1"/>
</dbReference>
<keyword evidence="5 6" id="KW-0472">Membrane</keyword>
<dbReference type="KEGG" id="cch:Cag_1655"/>
<dbReference type="STRING" id="340177.Cag_1655"/>
<comment type="subcellular location">
    <subcellularLocation>
        <location evidence="1">Cell membrane</location>
        <topology evidence="1">Multi-pass membrane protein</topology>
    </subcellularLocation>
</comment>
<keyword evidence="4 6" id="KW-1133">Transmembrane helix</keyword>
<dbReference type="InterPro" id="IPR025199">
    <property type="entry name" value="FtsK_4TM"/>
</dbReference>
<proteinExistence type="predicted"/>
<protein>
    <submittedName>
        <fullName evidence="8">FtsK/SpoIIIE family protein</fullName>
    </submittedName>
</protein>
<evidence type="ECO:0000256" key="3">
    <source>
        <dbReference type="ARBA" id="ARBA00022692"/>
    </source>
</evidence>